<evidence type="ECO:0000313" key="1">
    <source>
        <dbReference type="EMBL" id="QJA54577.1"/>
    </source>
</evidence>
<dbReference type="AlphaFoldDB" id="A0A6H2A4R4"/>
<sequence>MKKTINFKTVSPMFEMERDGKKYFTIRKIDYKDSRFRALGQWIKEWDWLIKITEPSTDETFTRHIFNVSRIHVFDARNTTCKYRTLYDWLIIEWDFRKGK</sequence>
<accession>A0A6H2A4R4</accession>
<name>A0A6H2A4R4_9ZZZZ</name>
<dbReference type="EMBL" id="MT142133">
    <property type="protein sequence ID" value="QJA74977.1"/>
    <property type="molecule type" value="Genomic_DNA"/>
</dbReference>
<evidence type="ECO:0000313" key="4">
    <source>
        <dbReference type="EMBL" id="QJI03833.1"/>
    </source>
</evidence>
<evidence type="ECO:0000313" key="3">
    <source>
        <dbReference type="EMBL" id="QJA74977.1"/>
    </source>
</evidence>
<dbReference type="EMBL" id="MT144519">
    <property type="protein sequence ID" value="QJA54577.1"/>
    <property type="molecule type" value="Genomic_DNA"/>
</dbReference>
<proteinExistence type="predicted"/>
<protein>
    <submittedName>
        <fullName evidence="1">Uncharacterized protein</fullName>
    </submittedName>
</protein>
<organism evidence="1">
    <name type="scientific">viral metagenome</name>
    <dbReference type="NCBI Taxonomy" id="1070528"/>
    <lineage>
        <taxon>unclassified sequences</taxon>
        <taxon>metagenomes</taxon>
        <taxon>organismal metagenomes</taxon>
    </lineage>
</organism>
<gene>
    <name evidence="3" type="ORF">MM415A01886_0008</name>
    <name evidence="2" type="ORF">MM415B00826_0031</name>
    <name evidence="1" type="ORF">TM448A05292_0006</name>
    <name evidence="4" type="ORF">TM448B05135_0009</name>
</gene>
<dbReference type="EMBL" id="MT141462">
    <property type="protein sequence ID" value="QJA62120.1"/>
    <property type="molecule type" value="Genomic_DNA"/>
</dbReference>
<reference evidence="1" key="1">
    <citation type="submission" date="2020-03" db="EMBL/GenBank/DDBJ databases">
        <title>The deep terrestrial virosphere.</title>
        <authorList>
            <person name="Holmfeldt K."/>
            <person name="Nilsson E."/>
            <person name="Simone D."/>
            <person name="Lopez-Fernandez M."/>
            <person name="Wu X."/>
            <person name="de Brujin I."/>
            <person name="Lundin D."/>
            <person name="Andersson A."/>
            <person name="Bertilsson S."/>
            <person name="Dopson M."/>
        </authorList>
    </citation>
    <scope>NUCLEOTIDE SEQUENCE</scope>
    <source>
        <strain evidence="3">MM415A01886</strain>
        <strain evidence="2">MM415B00826</strain>
        <strain evidence="1">TM448A05292</strain>
        <strain evidence="4">TM448B05135</strain>
    </source>
</reference>
<evidence type="ECO:0000313" key="2">
    <source>
        <dbReference type="EMBL" id="QJA62120.1"/>
    </source>
</evidence>
<dbReference type="EMBL" id="MT145123">
    <property type="protein sequence ID" value="QJI03833.1"/>
    <property type="molecule type" value="Genomic_DNA"/>
</dbReference>